<organism evidence="2 4">
    <name type="scientific">Medicago truncatula</name>
    <name type="common">Barrel medic</name>
    <name type="synonym">Medicago tribuloides</name>
    <dbReference type="NCBI Taxonomy" id="3880"/>
    <lineage>
        <taxon>Eukaryota</taxon>
        <taxon>Viridiplantae</taxon>
        <taxon>Streptophyta</taxon>
        <taxon>Embryophyta</taxon>
        <taxon>Tracheophyta</taxon>
        <taxon>Spermatophyta</taxon>
        <taxon>Magnoliopsida</taxon>
        <taxon>eudicotyledons</taxon>
        <taxon>Gunneridae</taxon>
        <taxon>Pentapetalae</taxon>
        <taxon>rosids</taxon>
        <taxon>fabids</taxon>
        <taxon>Fabales</taxon>
        <taxon>Fabaceae</taxon>
        <taxon>Papilionoideae</taxon>
        <taxon>50 kb inversion clade</taxon>
        <taxon>NPAAA clade</taxon>
        <taxon>Hologalegina</taxon>
        <taxon>IRL clade</taxon>
        <taxon>Trifolieae</taxon>
        <taxon>Medicago</taxon>
    </lineage>
</organism>
<keyword evidence="2" id="KW-0812">Transmembrane</keyword>
<reference evidence="3" key="3">
    <citation type="submission" date="2015-04" db="UniProtKB">
        <authorList>
            <consortium name="EnsemblPlants"/>
        </authorList>
    </citation>
    <scope>IDENTIFICATION</scope>
    <source>
        <strain evidence="3">cv. Jemalong A17</strain>
    </source>
</reference>
<reference evidence="2 4" key="2">
    <citation type="journal article" date="2014" name="BMC Genomics">
        <title>An improved genome release (version Mt4.0) for the model legume Medicago truncatula.</title>
        <authorList>
            <person name="Tang H."/>
            <person name="Krishnakumar V."/>
            <person name="Bidwell S."/>
            <person name="Rosen B."/>
            <person name="Chan A."/>
            <person name="Zhou S."/>
            <person name="Gentzbittel L."/>
            <person name="Childs K.L."/>
            <person name="Yandell M."/>
            <person name="Gundlach H."/>
            <person name="Mayer K.F."/>
            <person name="Schwartz D.C."/>
            <person name="Town C.D."/>
        </authorList>
    </citation>
    <scope>GENOME REANNOTATION</scope>
    <source>
        <strain evidence="2">A17</strain>
        <strain evidence="3 4">cv. Jemalong A17</strain>
    </source>
</reference>
<feature type="chain" id="PRO_5014498810" evidence="1">
    <location>
        <begin position="22"/>
        <end position="66"/>
    </location>
</feature>
<dbReference type="Proteomes" id="UP000002051">
    <property type="component" value="Chromosome 8"/>
</dbReference>
<dbReference type="AlphaFoldDB" id="A0A072TLP3"/>
<keyword evidence="1" id="KW-0732">Signal</keyword>
<name>A0A072TLP3_MEDTR</name>
<keyword evidence="4" id="KW-1185">Reference proteome</keyword>
<accession>A0A072TLP3</accession>
<protein>
    <submittedName>
        <fullName evidence="2">Transmembrane protein, putative</fullName>
    </submittedName>
</protein>
<reference evidence="2 4" key="1">
    <citation type="journal article" date="2011" name="Nature">
        <title>The Medicago genome provides insight into the evolution of rhizobial symbioses.</title>
        <authorList>
            <person name="Young N.D."/>
            <person name="Debelle F."/>
            <person name="Oldroyd G.E."/>
            <person name="Geurts R."/>
            <person name="Cannon S.B."/>
            <person name="Udvardi M.K."/>
            <person name="Benedito V.A."/>
            <person name="Mayer K.F."/>
            <person name="Gouzy J."/>
            <person name="Schoof H."/>
            <person name="Van de Peer Y."/>
            <person name="Proost S."/>
            <person name="Cook D.R."/>
            <person name="Meyers B.C."/>
            <person name="Spannagl M."/>
            <person name="Cheung F."/>
            <person name="De Mita S."/>
            <person name="Krishnakumar V."/>
            <person name="Gundlach H."/>
            <person name="Zhou S."/>
            <person name="Mudge J."/>
            <person name="Bharti A.K."/>
            <person name="Murray J.D."/>
            <person name="Naoumkina M.A."/>
            <person name="Rosen B."/>
            <person name="Silverstein K.A."/>
            <person name="Tang H."/>
            <person name="Rombauts S."/>
            <person name="Zhao P.X."/>
            <person name="Zhou P."/>
            <person name="Barbe V."/>
            <person name="Bardou P."/>
            <person name="Bechner M."/>
            <person name="Bellec A."/>
            <person name="Berger A."/>
            <person name="Berges H."/>
            <person name="Bidwell S."/>
            <person name="Bisseling T."/>
            <person name="Choisne N."/>
            <person name="Couloux A."/>
            <person name="Denny R."/>
            <person name="Deshpande S."/>
            <person name="Dai X."/>
            <person name="Doyle J.J."/>
            <person name="Dudez A.M."/>
            <person name="Farmer A.D."/>
            <person name="Fouteau S."/>
            <person name="Franken C."/>
            <person name="Gibelin C."/>
            <person name="Gish J."/>
            <person name="Goldstein S."/>
            <person name="Gonzalez A.J."/>
            <person name="Green P.J."/>
            <person name="Hallab A."/>
            <person name="Hartog M."/>
            <person name="Hua A."/>
            <person name="Humphray S.J."/>
            <person name="Jeong D.H."/>
            <person name="Jing Y."/>
            <person name="Jocker A."/>
            <person name="Kenton S.M."/>
            <person name="Kim D.J."/>
            <person name="Klee K."/>
            <person name="Lai H."/>
            <person name="Lang C."/>
            <person name="Lin S."/>
            <person name="Macmil S.L."/>
            <person name="Magdelenat G."/>
            <person name="Matthews L."/>
            <person name="McCorrison J."/>
            <person name="Monaghan E.L."/>
            <person name="Mun J.H."/>
            <person name="Najar F.Z."/>
            <person name="Nicholson C."/>
            <person name="Noirot C."/>
            <person name="O'Bleness M."/>
            <person name="Paule C.R."/>
            <person name="Poulain J."/>
            <person name="Prion F."/>
            <person name="Qin B."/>
            <person name="Qu C."/>
            <person name="Retzel E.F."/>
            <person name="Riddle C."/>
            <person name="Sallet E."/>
            <person name="Samain S."/>
            <person name="Samson N."/>
            <person name="Sanders I."/>
            <person name="Saurat O."/>
            <person name="Scarpelli C."/>
            <person name="Schiex T."/>
            <person name="Segurens B."/>
            <person name="Severin A.J."/>
            <person name="Sherrier D.J."/>
            <person name="Shi R."/>
            <person name="Sims S."/>
            <person name="Singer S.R."/>
            <person name="Sinharoy S."/>
            <person name="Sterck L."/>
            <person name="Viollet A."/>
            <person name="Wang B.B."/>
            <person name="Wang K."/>
            <person name="Wang M."/>
            <person name="Wang X."/>
            <person name="Warfsmann J."/>
            <person name="Weissenbach J."/>
            <person name="White D.D."/>
            <person name="White J.D."/>
            <person name="Wiley G.B."/>
            <person name="Wincker P."/>
            <person name="Xing Y."/>
            <person name="Yang L."/>
            <person name="Yao Z."/>
            <person name="Ying F."/>
            <person name="Zhai J."/>
            <person name="Zhou L."/>
            <person name="Zuber A."/>
            <person name="Denarie J."/>
            <person name="Dixon R.A."/>
            <person name="May G.D."/>
            <person name="Schwartz D.C."/>
            <person name="Rogers J."/>
            <person name="Quetier F."/>
            <person name="Town C.D."/>
            <person name="Roe B.A."/>
        </authorList>
    </citation>
    <scope>NUCLEOTIDE SEQUENCE [LARGE SCALE GENOMIC DNA]</scope>
    <source>
        <strain evidence="2">A17</strain>
        <strain evidence="3 4">cv. Jemalong A17</strain>
    </source>
</reference>
<dbReference type="EMBL" id="CM001224">
    <property type="protein sequence ID" value="KEH18399.1"/>
    <property type="molecule type" value="Genomic_DNA"/>
</dbReference>
<feature type="signal peptide" evidence="1">
    <location>
        <begin position="1"/>
        <end position="21"/>
    </location>
</feature>
<sequence length="66" mass="7285">MSSTSSLFFIFLFLIATLVCSSSLCGVVCLSYFAQVFLRFRLSGQLRFSADSINDFCVVNVANPET</sequence>
<evidence type="ECO:0000313" key="2">
    <source>
        <dbReference type="EMBL" id="KEH18399.1"/>
    </source>
</evidence>
<keyword evidence="2" id="KW-0472">Membrane</keyword>
<proteinExistence type="predicted"/>
<evidence type="ECO:0000256" key="1">
    <source>
        <dbReference type="SAM" id="SignalP"/>
    </source>
</evidence>
<evidence type="ECO:0000313" key="4">
    <source>
        <dbReference type="Proteomes" id="UP000002051"/>
    </source>
</evidence>
<dbReference type="EnsemblPlants" id="KEH18399">
    <property type="protein sequence ID" value="KEH18399"/>
    <property type="gene ID" value="MTR_8g017560"/>
</dbReference>
<dbReference type="HOGENOM" id="CLU_202096_0_0_1"/>
<gene>
    <name evidence="2" type="ordered locus">MTR_8g017560</name>
</gene>
<evidence type="ECO:0000313" key="3">
    <source>
        <dbReference type="EnsemblPlants" id="KEH18399"/>
    </source>
</evidence>